<evidence type="ECO:0000256" key="1">
    <source>
        <dbReference type="SAM" id="MobiDB-lite"/>
    </source>
</evidence>
<name>A0A0C3B5I2_PILCF</name>
<accession>A0A0C3B5I2</accession>
<reference evidence="3" key="2">
    <citation type="submission" date="2015-01" db="EMBL/GenBank/DDBJ databases">
        <title>Evolutionary Origins and Diversification of the Mycorrhizal Mutualists.</title>
        <authorList>
            <consortium name="DOE Joint Genome Institute"/>
            <consortium name="Mycorrhizal Genomics Consortium"/>
            <person name="Kohler A."/>
            <person name="Kuo A."/>
            <person name="Nagy L.G."/>
            <person name="Floudas D."/>
            <person name="Copeland A."/>
            <person name="Barry K.W."/>
            <person name="Cichocki N."/>
            <person name="Veneault-Fourrey C."/>
            <person name="LaButti K."/>
            <person name="Lindquist E.A."/>
            <person name="Lipzen A."/>
            <person name="Lundell T."/>
            <person name="Morin E."/>
            <person name="Murat C."/>
            <person name="Riley R."/>
            <person name="Ohm R."/>
            <person name="Sun H."/>
            <person name="Tunlid A."/>
            <person name="Henrissat B."/>
            <person name="Grigoriev I.V."/>
            <person name="Hibbett D.S."/>
            <person name="Martin F."/>
        </authorList>
    </citation>
    <scope>NUCLEOTIDE SEQUENCE [LARGE SCALE GENOMIC DNA]</scope>
    <source>
        <strain evidence="3">F 1598</strain>
    </source>
</reference>
<dbReference type="InParanoid" id="A0A0C3B5I2"/>
<organism evidence="2 3">
    <name type="scientific">Piloderma croceum (strain F 1598)</name>
    <dbReference type="NCBI Taxonomy" id="765440"/>
    <lineage>
        <taxon>Eukaryota</taxon>
        <taxon>Fungi</taxon>
        <taxon>Dikarya</taxon>
        <taxon>Basidiomycota</taxon>
        <taxon>Agaricomycotina</taxon>
        <taxon>Agaricomycetes</taxon>
        <taxon>Agaricomycetidae</taxon>
        <taxon>Atheliales</taxon>
        <taxon>Atheliaceae</taxon>
        <taxon>Piloderma</taxon>
    </lineage>
</organism>
<evidence type="ECO:0000313" key="3">
    <source>
        <dbReference type="Proteomes" id="UP000054166"/>
    </source>
</evidence>
<dbReference type="AlphaFoldDB" id="A0A0C3B5I2"/>
<gene>
    <name evidence="2" type="ORF">PILCRDRAFT_89015</name>
</gene>
<reference evidence="2 3" key="1">
    <citation type="submission" date="2014-04" db="EMBL/GenBank/DDBJ databases">
        <authorList>
            <consortium name="DOE Joint Genome Institute"/>
            <person name="Kuo A."/>
            <person name="Tarkka M."/>
            <person name="Buscot F."/>
            <person name="Kohler A."/>
            <person name="Nagy L.G."/>
            <person name="Floudas D."/>
            <person name="Copeland A."/>
            <person name="Barry K.W."/>
            <person name="Cichocki N."/>
            <person name="Veneault-Fourrey C."/>
            <person name="LaButti K."/>
            <person name="Lindquist E.A."/>
            <person name="Lipzen A."/>
            <person name="Lundell T."/>
            <person name="Morin E."/>
            <person name="Murat C."/>
            <person name="Sun H."/>
            <person name="Tunlid A."/>
            <person name="Henrissat B."/>
            <person name="Grigoriev I.V."/>
            <person name="Hibbett D.S."/>
            <person name="Martin F."/>
            <person name="Nordberg H.P."/>
            <person name="Cantor M.N."/>
            <person name="Hua S.X."/>
        </authorList>
    </citation>
    <scope>NUCLEOTIDE SEQUENCE [LARGE SCALE GENOMIC DNA]</scope>
    <source>
        <strain evidence="2 3">F 1598</strain>
    </source>
</reference>
<feature type="region of interest" description="Disordered" evidence="1">
    <location>
        <begin position="112"/>
        <end position="141"/>
    </location>
</feature>
<keyword evidence="3" id="KW-1185">Reference proteome</keyword>
<dbReference type="EMBL" id="KN832998">
    <property type="protein sequence ID" value="KIM81503.1"/>
    <property type="molecule type" value="Genomic_DNA"/>
</dbReference>
<protein>
    <submittedName>
        <fullName evidence="2">Uncharacterized protein</fullName>
    </submittedName>
</protein>
<evidence type="ECO:0000313" key="2">
    <source>
        <dbReference type="EMBL" id="KIM81503.1"/>
    </source>
</evidence>
<dbReference type="OrthoDB" id="3269232at2759"/>
<dbReference type="Proteomes" id="UP000054166">
    <property type="component" value="Unassembled WGS sequence"/>
</dbReference>
<sequence>MSAQKKTSHNQALLNAEPTTELEKLCQHALRETKVCEAYQKVCVGKLQHTVILQGKYLDQVQHQLEAQEGKKKKRTKLVNNGWPRLLTGDTFYTKVIEHQLMQRELADAKEMRKEEREKKAKGMAEWKTKDNERKMRNDEK</sequence>
<proteinExistence type="predicted"/>
<dbReference type="HOGENOM" id="CLU_061607_4_0_1"/>